<dbReference type="PANTHER" id="PTHR11092">
    <property type="entry name" value="SUGAR NUCLEOTIDE EPIMERASE RELATED"/>
    <property type="match status" value="1"/>
</dbReference>
<dbReference type="InterPro" id="IPR013549">
    <property type="entry name" value="DUF1731"/>
</dbReference>
<sequence length="298" mass="32415">MSKHTLIGGGTGFIGQHLAKHLTQKGHEITVISRMPGPKRITWHQLEKQGIPSSVNGVVNATGQNVLDPSRRWTPGFKQNVWNSRINSAKMLSSAIKSAPQVKSFVNVCGVSLYRPSATKTYTEADQGENYDYMSRLCLAWEEAACSADSTDQGCKCTIVRSGVVVGRNGGMIKSIWLPFKLGLGGPMGSGDQIMPWIHMHDLCALIHHLMEKCETGAFNAVAPEIATNKSFSQEFAKALNRPCLFNVPEFVVHAIFGKERAALLLSGARIQPQRAISSGYQFKYPTAKSAAAEVVGK</sequence>
<protein>
    <submittedName>
        <fullName evidence="3">GH19955</fullName>
    </submittedName>
</protein>
<feature type="domain" description="NAD-dependent epimerase/dehydratase" evidence="1">
    <location>
        <begin position="6"/>
        <end position="217"/>
    </location>
</feature>
<dbReference type="Gene3D" id="3.40.50.720">
    <property type="entry name" value="NAD(P)-binding Rossmann-like Domain"/>
    <property type="match status" value="1"/>
</dbReference>
<dbReference type="InterPro" id="IPR010099">
    <property type="entry name" value="SDR39U1"/>
</dbReference>
<dbReference type="KEGG" id="dgr:6560655"/>
<dbReference type="InParanoid" id="B4J8G1"/>
<reference evidence="3 4" key="1">
    <citation type="journal article" date="2007" name="Nature">
        <title>Evolution of genes and genomes on the Drosophila phylogeny.</title>
        <authorList>
            <consortium name="Drosophila 12 Genomes Consortium"/>
            <person name="Clark A.G."/>
            <person name="Eisen M.B."/>
            <person name="Smith D.R."/>
            <person name="Bergman C.M."/>
            <person name="Oliver B."/>
            <person name="Markow T.A."/>
            <person name="Kaufman T.C."/>
            <person name="Kellis M."/>
            <person name="Gelbart W."/>
            <person name="Iyer V.N."/>
            <person name="Pollard D.A."/>
            <person name="Sackton T.B."/>
            <person name="Larracuente A.M."/>
            <person name="Singh N.D."/>
            <person name="Abad J.P."/>
            <person name="Abt D.N."/>
            <person name="Adryan B."/>
            <person name="Aguade M."/>
            <person name="Akashi H."/>
            <person name="Anderson W.W."/>
            <person name="Aquadro C.F."/>
            <person name="Ardell D.H."/>
            <person name="Arguello R."/>
            <person name="Artieri C.G."/>
            <person name="Barbash D.A."/>
            <person name="Barker D."/>
            <person name="Barsanti P."/>
            <person name="Batterham P."/>
            <person name="Batzoglou S."/>
            <person name="Begun D."/>
            <person name="Bhutkar A."/>
            <person name="Blanco E."/>
            <person name="Bosak S.A."/>
            <person name="Bradley R.K."/>
            <person name="Brand A.D."/>
            <person name="Brent M.R."/>
            <person name="Brooks A.N."/>
            <person name="Brown R.H."/>
            <person name="Butlin R.K."/>
            <person name="Caggese C."/>
            <person name="Calvi B.R."/>
            <person name="Bernardo de Carvalho A."/>
            <person name="Caspi A."/>
            <person name="Castrezana S."/>
            <person name="Celniker S.E."/>
            <person name="Chang J.L."/>
            <person name="Chapple C."/>
            <person name="Chatterji S."/>
            <person name="Chinwalla A."/>
            <person name="Civetta A."/>
            <person name="Clifton S.W."/>
            <person name="Comeron J.M."/>
            <person name="Costello J.C."/>
            <person name="Coyne J.A."/>
            <person name="Daub J."/>
            <person name="David R.G."/>
            <person name="Delcher A.L."/>
            <person name="Delehaunty K."/>
            <person name="Do C.B."/>
            <person name="Ebling H."/>
            <person name="Edwards K."/>
            <person name="Eickbush T."/>
            <person name="Evans J.D."/>
            <person name="Filipski A."/>
            <person name="Findeiss S."/>
            <person name="Freyhult E."/>
            <person name="Fulton L."/>
            <person name="Fulton R."/>
            <person name="Garcia A.C."/>
            <person name="Gardiner A."/>
            <person name="Garfield D.A."/>
            <person name="Garvin B.E."/>
            <person name="Gibson G."/>
            <person name="Gilbert D."/>
            <person name="Gnerre S."/>
            <person name="Godfrey J."/>
            <person name="Good R."/>
            <person name="Gotea V."/>
            <person name="Gravely B."/>
            <person name="Greenberg A.J."/>
            <person name="Griffiths-Jones S."/>
            <person name="Gross S."/>
            <person name="Guigo R."/>
            <person name="Gustafson E.A."/>
            <person name="Haerty W."/>
            <person name="Hahn M.W."/>
            <person name="Halligan D.L."/>
            <person name="Halpern A.L."/>
            <person name="Halter G.M."/>
            <person name="Han M.V."/>
            <person name="Heger A."/>
            <person name="Hillier L."/>
            <person name="Hinrichs A.S."/>
            <person name="Holmes I."/>
            <person name="Hoskins R.A."/>
            <person name="Hubisz M.J."/>
            <person name="Hultmark D."/>
            <person name="Huntley M.A."/>
            <person name="Jaffe D.B."/>
            <person name="Jagadeeshan S."/>
            <person name="Jeck W.R."/>
            <person name="Johnson J."/>
            <person name="Jones C.D."/>
            <person name="Jordan W.C."/>
            <person name="Karpen G.H."/>
            <person name="Kataoka E."/>
            <person name="Keightley P.D."/>
            <person name="Kheradpour P."/>
            <person name="Kirkness E.F."/>
            <person name="Koerich L.B."/>
            <person name="Kristiansen K."/>
            <person name="Kudrna D."/>
            <person name="Kulathinal R.J."/>
            <person name="Kumar S."/>
            <person name="Kwok R."/>
            <person name="Lander E."/>
            <person name="Langley C.H."/>
            <person name="Lapoint R."/>
            <person name="Lazzaro B.P."/>
            <person name="Lee S.J."/>
            <person name="Levesque L."/>
            <person name="Li R."/>
            <person name="Lin C.F."/>
            <person name="Lin M.F."/>
            <person name="Lindblad-Toh K."/>
            <person name="Llopart A."/>
            <person name="Long M."/>
            <person name="Low L."/>
            <person name="Lozovsky E."/>
            <person name="Lu J."/>
            <person name="Luo M."/>
            <person name="Machado C.A."/>
            <person name="Makalowski W."/>
            <person name="Marzo M."/>
            <person name="Matsuda M."/>
            <person name="Matzkin L."/>
            <person name="McAllister B."/>
            <person name="McBride C.S."/>
            <person name="McKernan B."/>
            <person name="McKernan K."/>
            <person name="Mendez-Lago M."/>
            <person name="Minx P."/>
            <person name="Mollenhauer M.U."/>
            <person name="Montooth K."/>
            <person name="Mount S.M."/>
            <person name="Mu X."/>
            <person name="Myers E."/>
            <person name="Negre B."/>
            <person name="Newfeld S."/>
            <person name="Nielsen R."/>
            <person name="Noor M.A."/>
            <person name="O'Grady P."/>
            <person name="Pachter L."/>
            <person name="Papaceit M."/>
            <person name="Parisi M.J."/>
            <person name="Parisi M."/>
            <person name="Parts L."/>
            <person name="Pedersen J.S."/>
            <person name="Pesole G."/>
            <person name="Phillippy A.M."/>
            <person name="Ponting C.P."/>
            <person name="Pop M."/>
            <person name="Porcelli D."/>
            <person name="Powell J.R."/>
            <person name="Prohaska S."/>
            <person name="Pruitt K."/>
            <person name="Puig M."/>
            <person name="Quesneville H."/>
            <person name="Ram K.R."/>
            <person name="Rand D."/>
            <person name="Rasmussen M.D."/>
            <person name="Reed L.K."/>
            <person name="Reenan R."/>
            <person name="Reily A."/>
            <person name="Remington K.A."/>
            <person name="Rieger T.T."/>
            <person name="Ritchie M.G."/>
            <person name="Robin C."/>
            <person name="Rogers Y.H."/>
            <person name="Rohde C."/>
            <person name="Rozas J."/>
            <person name="Rubenfield M.J."/>
            <person name="Ruiz A."/>
            <person name="Russo S."/>
            <person name="Salzberg S.L."/>
            <person name="Sanchez-Gracia A."/>
            <person name="Saranga D.J."/>
            <person name="Sato H."/>
            <person name="Schaeffer S.W."/>
            <person name="Schatz M.C."/>
            <person name="Schlenke T."/>
            <person name="Schwartz R."/>
            <person name="Segarra C."/>
            <person name="Singh R.S."/>
            <person name="Sirot L."/>
            <person name="Sirota M."/>
            <person name="Sisneros N.B."/>
            <person name="Smith C.D."/>
            <person name="Smith T.F."/>
            <person name="Spieth J."/>
            <person name="Stage D.E."/>
            <person name="Stark A."/>
            <person name="Stephan W."/>
            <person name="Strausberg R.L."/>
            <person name="Strempel S."/>
            <person name="Sturgill D."/>
            <person name="Sutton G."/>
            <person name="Sutton G.G."/>
            <person name="Tao W."/>
            <person name="Teichmann S."/>
            <person name="Tobari Y.N."/>
            <person name="Tomimura Y."/>
            <person name="Tsolas J.M."/>
            <person name="Valente V.L."/>
            <person name="Venter E."/>
            <person name="Venter J.C."/>
            <person name="Vicario S."/>
            <person name="Vieira F.G."/>
            <person name="Vilella A.J."/>
            <person name="Villasante A."/>
            <person name="Walenz B."/>
            <person name="Wang J."/>
            <person name="Wasserman M."/>
            <person name="Watts T."/>
            <person name="Wilson D."/>
            <person name="Wilson R.K."/>
            <person name="Wing R.A."/>
            <person name="Wolfner M.F."/>
            <person name="Wong A."/>
            <person name="Wong G.K."/>
            <person name="Wu C.I."/>
            <person name="Wu G."/>
            <person name="Yamamoto D."/>
            <person name="Yang H.P."/>
            <person name="Yang S.P."/>
            <person name="Yorke J.A."/>
            <person name="Yoshida K."/>
            <person name="Zdobnov E."/>
            <person name="Zhang P."/>
            <person name="Zhang Y."/>
            <person name="Zimin A.V."/>
            <person name="Baldwin J."/>
            <person name="Abdouelleil A."/>
            <person name="Abdulkadir J."/>
            <person name="Abebe A."/>
            <person name="Abera B."/>
            <person name="Abreu J."/>
            <person name="Acer S.C."/>
            <person name="Aftuck L."/>
            <person name="Alexander A."/>
            <person name="An P."/>
            <person name="Anderson E."/>
            <person name="Anderson S."/>
            <person name="Arachi H."/>
            <person name="Azer M."/>
            <person name="Bachantsang P."/>
            <person name="Barry A."/>
            <person name="Bayul T."/>
            <person name="Berlin A."/>
            <person name="Bessette D."/>
            <person name="Bloom T."/>
            <person name="Blye J."/>
            <person name="Boguslavskiy L."/>
            <person name="Bonnet C."/>
            <person name="Boukhgalter B."/>
            <person name="Bourzgui I."/>
            <person name="Brown A."/>
            <person name="Cahill P."/>
            <person name="Channer S."/>
            <person name="Cheshatsang Y."/>
            <person name="Chuda L."/>
            <person name="Citroen M."/>
            <person name="Collymore A."/>
            <person name="Cooke P."/>
            <person name="Costello M."/>
            <person name="D'Aco K."/>
            <person name="Daza R."/>
            <person name="De Haan G."/>
            <person name="DeGray S."/>
            <person name="DeMaso C."/>
            <person name="Dhargay N."/>
            <person name="Dooley K."/>
            <person name="Dooley E."/>
            <person name="Doricent M."/>
            <person name="Dorje P."/>
            <person name="Dorjee K."/>
            <person name="Dupes A."/>
            <person name="Elong R."/>
            <person name="Falk J."/>
            <person name="Farina A."/>
            <person name="Faro S."/>
            <person name="Ferguson D."/>
            <person name="Fisher S."/>
            <person name="Foley C.D."/>
            <person name="Franke A."/>
            <person name="Friedrich D."/>
            <person name="Gadbois L."/>
            <person name="Gearin G."/>
            <person name="Gearin C.R."/>
            <person name="Giannoukos G."/>
            <person name="Goode T."/>
            <person name="Graham J."/>
            <person name="Grandbois E."/>
            <person name="Grewal S."/>
            <person name="Gyaltsen K."/>
            <person name="Hafez N."/>
            <person name="Hagos B."/>
            <person name="Hall J."/>
            <person name="Henson C."/>
            <person name="Hollinger A."/>
            <person name="Honan T."/>
            <person name="Huard M.D."/>
            <person name="Hughes L."/>
            <person name="Hurhula B."/>
            <person name="Husby M.E."/>
            <person name="Kamat A."/>
            <person name="Kanga B."/>
            <person name="Kashin S."/>
            <person name="Khazanovich D."/>
            <person name="Kisner P."/>
            <person name="Lance K."/>
            <person name="Lara M."/>
            <person name="Lee W."/>
            <person name="Lennon N."/>
            <person name="Letendre F."/>
            <person name="LeVine R."/>
            <person name="Lipovsky A."/>
            <person name="Liu X."/>
            <person name="Liu J."/>
            <person name="Liu S."/>
            <person name="Lokyitsang T."/>
            <person name="Lokyitsang Y."/>
            <person name="Lubonja R."/>
            <person name="Lui A."/>
            <person name="MacDonald P."/>
            <person name="Magnisalis V."/>
            <person name="Maru K."/>
            <person name="Matthews C."/>
            <person name="McCusker W."/>
            <person name="McDonough S."/>
            <person name="Mehta T."/>
            <person name="Meldrim J."/>
            <person name="Meneus L."/>
            <person name="Mihai O."/>
            <person name="Mihalev A."/>
            <person name="Mihova T."/>
            <person name="Mittelman R."/>
            <person name="Mlenga V."/>
            <person name="Montmayeur A."/>
            <person name="Mulrain L."/>
            <person name="Navidi A."/>
            <person name="Naylor J."/>
            <person name="Negash T."/>
            <person name="Nguyen T."/>
            <person name="Nguyen N."/>
            <person name="Nicol R."/>
            <person name="Norbu C."/>
            <person name="Norbu N."/>
            <person name="Novod N."/>
            <person name="O'Neill B."/>
            <person name="Osman S."/>
            <person name="Markiewicz E."/>
            <person name="Oyono O.L."/>
            <person name="Patti C."/>
            <person name="Phunkhang P."/>
            <person name="Pierre F."/>
            <person name="Priest M."/>
            <person name="Raghuraman S."/>
            <person name="Rege F."/>
            <person name="Reyes R."/>
            <person name="Rise C."/>
            <person name="Rogov P."/>
            <person name="Ross K."/>
            <person name="Ryan E."/>
            <person name="Settipalli S."/>
            <person name="Shea T."/>
            <person name="Sherpa N."/>
            <person name="Shi L."/>
            <person name="Shih D."/>
            <person name="Sparrow T."/>
            <person name="Spaulding J."/>
            <person name="Stalker J."/>
            <person name="Stange-Thomann N."/>
            <person name="Stavropoulos S."/>
            <person name="Stone C."/>
            <person name="Strader C."/>
            <person name="Tesfaye S."/>
            <person name="Thomson T."/>
            <person name="Thoulutsang Y."/>
            <person name="Thoulutsang D."/>
            <person name="Topham K."/>
            <person name="Topping I."/>
            <person name="Tsamla T."/>
            <person name="Vassiliev H."/>
            <person name="Vo A."/>
            <person name="Wangchuk T."/>
            <person name="Wangdi T."/>
            <person name="Weiand M."/>
            <person name="Wilkinson J."/>
            <person name="Wilson A."/>
            <person name="Yadav S."/>
            <person name="Young G."/>
            <person name="Yu Q."/>
            <person name="Zembek L."/>
            <person name="Zhong D."/>
            <person name="Zimmer A."/>
            <person name="Zwirko Z."/>
            <person name="Jaffe D.B."/>
            <person name="Alvarez P."/>
            <person name="Brockman W."/>
            <person name="Butler J."/>
            <person name="Chin C."/>
            <person name="Gnerre S."/>
            <person name="Grabherr M."/>
            <person name="Kleber M."/>
            <person name="Mauceli E."/>
            <person name="MacCallum I."/>
        </authorList>
    </citation>
    <scope>NUCLEOTIDE SEQUENCE [LARGE SCALE GENOMIC DNA]</scope>
    <source>
        <strain evidence="4">Tucson 15287-2541.00</strain>
    </source>
</reference>
<organism evidence="4">
    <name type="scientific">Drosophila grimshawi</name>
    <name type="common">Hawaiian fruit fly</name>
    <name type="synonym">Idiomyia grimshawi</name>
    <dbReference type="NCBI Taxonomy" id="7222"/>
    <lineage>
        <taxon>Eukaryota</taxon>
        <taxon>Metazoa</taxon>
        <taxon>Ecdysozoa</taxon>
        <taxon>Arthropoda</taxon>
        <taxon>Hexapoda</taxon>
        <taxon>Insecta</taxon>
        <taxon>Pterygota</taxon>
        <taxon>Neoptera</taxon>
        <taxon>Endopterygota</taxon>
        <taxon>Diptera</taxon>
        <taxon>Brachycera</taxon>
        <taxon>Muscomorpha</taxon>
        <taxon>Ephydroidea</taxon>
        <taxon>Drosophilidae</taxon>
        <taxon>Drosophila</taxon>
        <taxon>Hawaiian Drosophila</taxon>
    </lineage>
</organism>
<dbReference type="SMR" id="B4J8G1"/>
<evidence type="ECO:0000313" key="4">
    <source>
        <dbReference type="Proteomes" id="UP000001070"/>
    </source>
</evidence>
<dbReference type="NCBIfam" id="TIGR01777">
    <property type="entry name" value="yfcH"/>
    <property type="match status" value="1"/>
</dbReference>
<dbReference type="PhylomeDB" id="B4J8G1"/>
<evidence type="ECO:0000313" key="3">
    <source>
        <dbReference type="EMBL" id="EDW02320.1"/>
    </source>
</evidence>
<gene>
    <name evidence="3" type="primary">Dgri\GH19955</name>
    <name evidence="3" type="ORF">Dgri_GH19955</name>
</gene>
<dbReference type="eggNOG" id="KOG3019">
    <property type="taxonomic scope" value="Eukaryota"/>
</dbReference>
<feature type="domain" description="DUF1731" evidence="2">
    <location>
        <begin position="248"/>
        <end position="294"/>
    </location>
</feature>
<dbReference type="InterPro" id="IPR036291">
    <property type="entry name" value="NAD(P)-bd_dom_sf"/>
</dbReference>
<dbReference type="SUPFAM" id="SSF51735">
    <property type="entry name" value="NAD(P)-binding Rossmann-fold domains"/>
    <property type="match status" value="1"/>
</dbReference>
<evidence type="ECO:0000259" key="2">
    <source>
        <dbReference type="Pfam" id="PF08338"/>
    </source>
</evidence>
<name>B4J8G1_DROGR</name>
<dbReference type="AlphaFoldDB" id="B4J8G1"/>
<dbReference type="FunCoup" id="B4J8G1">
    <property type="interactions" value="318"/>
</dbReference>
<dbReference type="HOGENOM" id="CLU_047373_0_1_1"/>
<dbReference type="Proteomes" id="UP000001070">
    <property type="component" value="Unassembled WGS sequence"/>
</dbReference>
<dbReference type="STRING" id="7222.B4J8G1"/>
<dbReference type="PANTHER" id="PTHR11092:SF0">
    <property type="entry name" value="EPIMERASE FAMILY PROTEIN SDR39U1"/>
    <property type="match status" value="1"/>
</dbReference>
<dbReference type="InterPro" id="IPR001509">
    <property type="entry name" value="Epimerase_deHydtase"/>
</dbReference>
<keyword evidence="4" id="KW-1185">Reference proteome</keyword>
<dbReference type="OrthoDB" id="276721at2759"/>
<dbReference type="Pfam" id="PF08338">
    <property type="entry name" value="DUF1731"/>
    <property type="match status" value="1"/>
</dbReference>
<dbReference type="CDD" id="cd05242">
    <property type="entry name" value="SDR_a8"/>
    <property type="match status" value="1"/>
</dbReference>
<dbReference type="EMBL" id="CH916367">
    <property type="protein sequence ID" value="EDW02320.1"/>
    <property type="molecule type" value="Genomic_DNA"/>
</dbReference>
<accession>B4J8G1</accession>
<proteinExistence type="predicted"/>
<evidence type="ECO:0000259" key="1">
    <source>
        <dbReference type="Pfam" id="PF01370"/>
    </source>
</evidence>
<dbReference type="OMA" id="YLPWIHI"/>
<dbReference type="Pfam" id="PF01370">
    <property type="entry name" value="Epimerase"/>
    <property type="match status" value="1"/>
</dbReference>